<dbReference type="EMBL" id="FNWO01000011">
    <property type="protein sequence ID" value="SEH48297.1"/>
    <property type="molecule type" value="Genomic_DNA"/>
</dbReference>
<comment type="similarity">
    <text evidence="5">Belongs to the YicC/YloC family.</text>
</comment>
<evidence type="ECO:0000259" key="6">
    <source>
        <dbReference type="Pfam" id="PF03755"/>
    </source>
</evidence>
<gene>
    <name evidence="8" type="ORF">SAMN04244559_02538</name>
</gene>
<evidence type="ECO:0000259" key="7">
    <source>
        <dbReference type="Pfam" id="PF08340"/>
    </source>
</evidence>
<dbReference type="PANTHER" id="PTHR30636">
    <property type="entry name" value="UPF0701 PROTEIN YICC"/>
    <property type="match status" value="1"/>
</dbReference>
<dbReference type="AlphaFoldDB" id="A0A1H6IK26"/>
<evidence type="ECO:0000256" key="5">
    <source>
        <dbReference type="ARBA" id="ARBA00035648"/>
    </source>
</evidence>
<keyword evidence="4" id="KW-0378">Hydrolase</keyword>
<dbReference type="GO" id="GO:0016787">
    <property type="term" value="F:hydrolase activity"/>
    <property type="evidence" value="ECO:0007669"/>
    <property type="project" value="UniProtKB-KW"/>
</dbReference>
<evidence type="ECO:0000256" key="1">
    <source>
        <dbReference type="ARBA" id="ARBA00001968"/>
    </source>
</evidence>
<name>A0A1H6IK26_MAGFU</name>
<accession>A0A1H6IK26</accession>
<dbReference type="PANTHER" id="PTHR30636:SF3">
    <property type="entry name" value="UPF0701 PROTEIN YICC"/>
    <property type="match status" value="1"/>
</dbReference>
<dbReference type="InterPro" id="IPR013527">
    <property type="entry name" value="YicC-like_N"/>
</dbReference>
<protein>
    <submittedName>
        <fullName evidence="8">TIGR00255 family protein</fullName>
    </submittedName>
</protein>
<comment type="cofactor">
    <cofactor evidence="1">
        <name>a divalent metal cation</name>
        <dbReference type="ChEBI" id="CHEBI:60240"/>
    </cofactor>
</comment>
<dbReference type="Pfam" id="PF03755">
    <property type="entry name" value="YicC-like_N"/>
    <property type="match status" value="1"/>
</dbReference>
<keyword evidence="9" id="KW-1185">Reference proteome</keyword>
<proteinExistence type="inferred from homology"/>
<sequence length="300" mass="32386">MVSIASMTGYARAEGRDSLTSWVWEAKSVNGRGFDLRLRLPSGHDGLDIPAREAAARRIARGNVQLSLTLSRQSDAGEMRINTALLTRLADLCREWQAVRPELAPARMDGLLAIRGVIEPATEDEPAEDAAGRDARAAALKDSLEAVLDQLVASRRGEGARIGAVLKVQLDEIKALTARAGACAALRPEAIRERFSLQLAAVLDAVPSLSEDRVAQEVALLLVKVDVREELDRLAAHVAAAAALLDQGGVIGRKLDFLAQEFNREANTLCSKSADVDLTRIGLDLKAVIDQFKEQVQNIE</sequence>
<feature type="domain" description="Endoribonuclease YicC-like C-terminal" evidence="7">
    <location>
        <begin position="187"/>
        <end position="300"/>
    </location>
</feature>
<evidence type="ECO:0000256" key="3">
    <source>
        <dbReference type="ARBA" id="ARBA00022759"/>
    </source>
</evidence>
<reference evidence="9" key="1">
    <citation type="submission" date="2016-10" db="EMBL/GenBank/DDBJ databases">
        <authorList>
            <person name="Varghese N."/>
            <person name="Submissions S."/>
        </authorList>
    </citation>
    <scope>NUCLEOTIDE SEQUENCE [LARGE SCALE GENOMIC DNA]</scope>
    <source>
        <strain evidence="9">DSM 13234</strain>
    </source>
</reference>
<keyword evidence="3" id="KW-0255">Endonuclease</keyword>
<evidence type="ECO:0000256" key="4">
    <source>
        <dbReference type="ARBA" id="ARBA00022801"/>
    </source>
</evidence>
<dbReference type="GO" id="GO:0004521">
    <property type="term" value="F:RNA endonuclease activity"/>
    <property type="evidence" value="ECO:0007669"/>
    <property type="project" value="InterPro"/>
</dbReference>
<keyword evidence="2" id="KW-0540">Nuclease</keyword>
<dbReference type="RefSeq" id="WP_170834576.1">
    <property type="nucleotide sequence ID" value="NZ_FNWO01000011.1"/>
</dbReference>
<evidence type="ECO:0000256" key="2">
    <source>
        <dbReference type="ARBA" id="ARBA00022722"/>
    </source>
</evidence>
<dbReference type="InterPro" id="IPR005229">
    <property type="entry name" value="YicC/YloC-like"/>
</dbReference>
<feature type="domain" description="Endoribonuclease YicC-like N-terminal" evidence="6">
    <location>
        <begin position="4"/>
        <end position="162"/>
    </location>
</feature>
<dbReference type="NCBIfam" id="TIGR00255">
    <property type="entry name" value="YicC/YloC family endoribonuclease"/>
    <property type="match status" value="1"/>
</dbReference>
<dbReference type="Proteomes" id="UP000182983">
    <property type="component" value="Unassembled WGS sequence"/>
</dbReference>
<organism evidence="8 9">
    <name type="scientific">Magnetospirillum fulvum</name>
    <name type="common">Rhodospirillum fulvum</name>
    <dbReference type="NCBI Taxonomy" id="1082"/>
    <lineage>
        <taxon>Bacteria</taxon>
        <taxon>Pseudomonadati</taxon>
        <taxon>Pseudomonadota</taxon>
        <taxon>Alphaproteobacteria</taxon>
        <taxon>Rhodospirillales</taxon>
        <taxon>Rhodospirillaceae</taxon>
        <taxon>Magnetospirillum</taxon>
    </lineage>
</organism>
<dbReference type="Pfam" id="PF08340">
    <property type="entry name" value="YicC-like_C"/>
    <property type="match status" value="1"/>
</dbReference>
<dbReference type="InterPro" id="IPR013551">
    <property type="entry name" value="YicC-like_C"/>
</dbReference>
<evidence type="ECO:0000313" key="9">
    <source>
        <dbReference type="Proteomes" id="UP000182983"/>
    </source>
</evidence>
<evidence type="ECO:0000313" key="8">
    <source>
        <dbReference type="EMBL" id="SEH48297.1"/>
    </source>
</evidence>